<dbReference type="OrthoDB" id="4943944at2759"/>
<evidence type="ECO:0000313" key="2">
    <source>
        <dbReference type="Proteomes" id="UP000275078"/>
    </source>
</evidence>
<proteinExistence type="predicted"/>
<gene>
    <name evidence="1" type="ORF">BJ508DRAFT_327524</name>
</gene>
<dbReference type="AlphaFoldDB" id="A0A3N4I7Q9"/>
<evidence type="ECO:0000313" key="1">
    <source>
        <dbReference type="EMBL" id="RPA80211.1"/>
    </source>
</evidence>
<accession>A0A3N4I7Q9</accession>
<dbReference type="EMBL" id="ML119690">
    <property type="protein sequence ID" value="RPA80211.1"/>
    <property type="molecule type" value="Genomic_DNA"/>
</dbReference>
<organism evidence="1 2">
    <name type="scientific">Ascobolus immersus RN42</name>
    <dbReference type="NCBI Taxonomy" id="1160509"/>
    <lineage>
        <taxon>Eukaryota</taxon>
        <taxon>Fungi</taxon>
        <taxon>Dikarya</taxon>
        <taxon>Ascomycota</taxon>
        <taxon>Pezizomycotina</taxon>
        <taxon>Pezizomycetes</taxon>
        <taxon>Pezizales</taxon>
        <taxon>Ascobolaceae</taxon>
        <taxon>Ascobolus</taxon>
    </lineage>
</organism>
<dbReference type="STRING" id="1160509.A0A3N4I7Q9"/>
<name>A0A3N4I7Q9_ASCIM</name>
<keyword evidence="2" id="KW-1185">Reference proteome</keyword>
<sequence length="216" mass="24880">MEGHFIESLIDRLCLQFIYMQIIRAHVQNFVEIHNTHKIRKQPLRDHYLPTGKPFVLYNGIGSSEVNKVNDFAVKPDHSVLNTLEKETLGYDLDEYLTDQTKGTFSKILKEGGFQTSFQYHENHREAYIYLRTTLRNLLEDDPEFGKHVGCIPDAISISAWEKEIEIQELSSLRNLDSLIGNRGDGHLEDEIAKNIDEDLALPESDADSDEEYLNI</sequence>
<protein>
    <submittedName>
        <fullName evidence="1">Uncharacterized protein</fullName>
    </submittedName>
</protein>
<reference evidence="1 2" key="1">
    <citation type="journal article" date="2018" name="Nat. Ecol. Evol.">
        <title>Pezizomycetes genomes reveal the molecular basis of ectomycorrhizal truffle lifestyle.</title>
        <authorList>
            <person name="Murat C."/>
            <person name="Payen T."/>
            <person name="Noel B."/>
            <person name="Kuo A."/>
            <person name="Morin E."/>
            <person name="Chen J."/>
            <person name="Kohler A."/>
            <person name="Krizsan K."/>
            <person name="Balestrini R."/>
            <person name="Da Silva C."/>
            <person name="Montanini B."/>
            <person name="Hainaut M."/>
            <person name="Levati E."/>
            <person name="Barry K.W."/>
            <person name="Belfiori B."/>
            <person name="Cichocki N."/>
            <person name="Clum A."/>
            <person name="Dockter R.B."/>
            <person name="Fauchery L."/>
            <person name="Guy J."/>
            <person name="Iotti M."/>
            <person name="Le Tacon F."/>
            <person name="Lindquist E.A."/>
            <person name="Lipzen A."/>
            <person name="Malagnac F."/>
            <person name="Mello A."/>
            <person name="Molinier V."/>
            <person name="Miyauchi S."/>
            <person name="Poulain J."/>
            <person name="Riccioni C."/>
            <person name="Rubini A."/>
            <person name="Sitrit Y."/>
            <person name="Splivallo R."/>
            <person name="Traeger S."/>
            <person name="Wang M."/>
            <person name="Zifcakova L."/>
            <person name="Wipf D."/>
            <person name="Zambonelli A."/>
            <person name="Paolocci F."/>
            <person name="Nowrousian M."/>
            <person name="Ottonello S."/>
            <person name="Baldrian P."/>
            <person name="Spatafora J.W."/>
            <person name="Henrissat B."/>
            <person name="Nagy L.G."/>
            <person name="Aury J.M."/>
            <person name="Wincker P."/>
            <person name="Grigoriev I.V."/>
            <person name="Bonfante P."/>
            <person name="Martin F.M."/>
        </authorList>
    </citation>
    <scope>NUCLEOTIDE SEQUENCE [LARGE SCALE GENOMIC DNA]</scope>
    <source>
        <strain evidence="1 2">RN42</strain>
    </source>
</reference>
<dbReference type="Proteomes" id="UP000275078">
    <property type="component" value="Unassembled WGS sequence"/>
</dbReference>